<dbReference type="HOGENOM" id="CLU_1359423_0_0_11"/>
<name>D1BHE3_SANKS</name>
<sequence length="193" mass="20716">MTASTLHQMVLFLTSVDEARLGEELVSHIPALRFVDSAQGDDTATPEMRTSLAGCRGRLVTLVDTSIVSEGRFHDEYVVRHPAGHRWTYAMVGTGLASLLRQGPTSGGLLNSELRASVPRGDHATPAFVAELERVVRAGARRVVPVDPETGAVGRRADRRLLAWPDAAARYDGGDEGVLVNSATAWFVAKQGS</sequence>
<dbReference type="AlphaFoldDB" id="D1BHE3"/>
<gene>
    <name evidence="1" type="ordered locus">Sked_19380</name>
</gene>
<accession>D1BHE3</accession>
<organism evidence="1 2">
    <name type="scientific">Sanguibacter keddieii (strain ATCC 51767 / DSM 10542 / NCFB 3025 / ST-74)</name>
    <dbReference type="NCBI Taxonomy" id="446469"/>
    <lineage>
        <taxon>Bacteria</taxon>
        <taxon>Bacillati</taxon>
        <taxon>Actinomycetota</taxon>
        <taxon>Actinomycetes</taxon>
        <taxon>Micrococcales</taxon>
        <taxon>Sanguibacteraceae</taxon>
        <taxon>Sanguibacter</taxon>
    </lineage>
</organism>
<dbReference type="OrthoDB" id="6454754at2"/>
<protein>
    <submittedName>
        <fullName evidence="1">Uncharacterized protein</fullName>
    </submittedName>
</protein>
<proteinExistence type="predicted"/>
<evidence type="ECO:0000313" key="2">
    <source>
        <dbReference type="Proteomes" id="UP000000322"/>
    </source>
</evidence>
<evidence type="ECO:0000313" key="1">
    <source>
        <dbReference type="EMBL" id="ACZ21863.1"/>
    </source>
</evidence>
<reference evidence="1 2" key="1">
    <citation type="journal article" date="2009" name="Stand. Genomic Sci.">
        <title>Complete genome sequence of Sanguibacter keddieii type strain (ST-74).</title>
        <authorList>
            <person name="Ivanova N."/>
            <person name="Sikorski J."/>
            <person name="Sims D."/>
            <person name="Brettin T."/>
            <person name="Detter J.C."/>
            <person name="Han C."/>
            <person name="Lapidus A."/>
            <person name="Copeland A."/>
            <person name="Glavina Del Rio T."/>
            <person name="Nolan M."/>
            <person name="Chen F."/>
            <person name="Lucas S."/>
            <person name="Tice H."/>
            <person name="Cheng J.F."/>
            <person name="Bruce D."/>
            <person name="Goodwin L."/>
            <person name="Pitluck S."/>
            <person name="Pati A."/>
            <person name="Mavromatis K."/>
            <person name="Chen A."/>
            <person name="Palaniappan K."/>
            <person name="D'haeseleer P."/>
            <person name="Chain P."/>
            <person name="Bristow J."/>
            <person name="Eisen J.A."/>
            <person name="Markowitz V."/>
            <person name="Hugenholtz P."/>
            <person name="Goker M."/>
            <person name="Pukall R."/>
            <person name="Klenk H.P."/>
            <person name="Kyrpides N.C."/>
        </authorList>
    </citation>
    <scope>NUCLEOTIDE SEQUENCE [LARGE SCALE GENOMIC DNA]</scope>
    <source>
        <strain evidence="2">ATCC 51767 / DSM 10542 / NCFB 3025 / ST-74</strain>
    </source>
</reference>
<dbReference type="KEGG" id="ske:Sked_19380"/>
<dbReference type="Proteomes" id="UP000000322">
    <property type="component" value="Chromosome"/>
</dbReference>
<dbReference type="RefSeq" id="WP_012866932.1">
    <property type="nucleotide sequence ID" value="NC_013521.1"/>
</dbReference>
<dbReference type="EMBL" id="CP001819">
    <property type="protein sequence ID" value="ACZ21863.1"/>
    <property type="molecule type" value="Genomic_DNA"/>
</dbReference>
<dbReference type="eggNOG" id="ENOG50338EJ">
    <property type="taxonomic scope" value="Bacteria"/>
</dbReference>
<keyword evidence="2" id="KW-1185">Reference proteome</keyword>